<protein>
    <recommendedName>
        <fullName evidence="3">DNA topoisomerase</fullName>
        <ecNumber evidence="3">5.6.2.1</ecNumber>
    </recommendedName>
    <alternativeName>
        <fullName evidence="10">Omega-protein</fullName>
    </alternativeName>
    <alternativeName>
        <fullName evidence="9">Relaxing enzyme</fullName>
    </alternativeName>
    <alternativeName>
        <fullName evidence="7">Swivelase</fullName>
    </alternativeName>
    <alternativeName>
        <fullName evidence="8">Untwisting enzyme</fullName>
    </alternativeName>
</protein>
<sequence length="714" mass="77956">MKRLIIGEKASAVASVVAVLSGTPFKKGPVTQVGDDYLVPLAGHALEQAMPDEYLPDDLPVNANGNKLWRASDLPIIPGSADWILHPKAKLQANISAIESLLKEVDEVVHLGDPDAEGQLLVDELLEFLGNTKPVRRLLINDPHEKKVREALANLRDNNEPQFRAWHMWAKARSRYDWLFGLNFTRAATLRAQELGYDGGPLTVGSVQTPMLKLVVDRDRAIENFKPIPFYALVATVDHENGTFQANWKPNDDQAGLDDAGRLVDGDVAKGLVARLSGKVGAVVEYERADRKTAPPLPLALNELTIAGVRQFGYTGAQVLEAAQTLYEKYKVTSYPRTENRFLSEVQHQDAPVILAAVAKNAPDLAPLIEGADPSIKSKAFNDKKMEGNPHYGLVPTERVADLSALTEIERNVYQLIVRSYIAMFYPHAVDSETKIELTIDGERFATSGKTPVSPGWRAIYKSDDDEPANTQADGDKQILPLMQRGDAAACRVCEALSRKTSAPERYDEALLLAAMKNLYKFVDDAAAKERLKPQGGDDDGALAGIGTPATRAAIIAEARERGLLQPYKTSKTKLQSSEAARGLIDALPGVVKDPVMAGLFKLSLDAVASGEMTFDAFMERTTIFVTKIVHMLRTASMNLPVAPTVPCPKCKAGLLRQRKSERGLFWGCSNFRSEPSCDAAYPDANGQPNFKPPAKRGMLRGFSKPGIGKKVTT</sequence>
<dbReference type="Gene3D" id="1.10.290.10">
    <property type="entry name" value="Topoisomerase I, domain 4"/>
    <property type="match status" value="1"/>
</dbReference>
<dbReference type="InterPro" id="IPR023406">
    <property type="entry name" value="Topo_IA_AS"/>
</dbReference>
<evidence type="ECO:0000256" key="1">
    <source>
        <dbReference type="ARBA" id="ARBA00000213"/>
    </source>
</evidence>
<dbReference type="InterPro" id="IPR000380">
    <property type="entry name" value="Topo_IA"/>
</dbReference>
<evidence type="ECO:0000313" key="15">
    <source>
        <dbReference type="Proteomes" id="UP000062912"/>
    </source>
</evidence>
<keyword evidence="5" id="KW-0238">DNA-binding</keyword>
<dbReference type="Pfam" id="PF01751">
    <property type="entry name" value="Toprim"/>
    <property type="match status" value="1"/>
</dbReference>
<evidence type="ECO:0000259" key="13">
    <source>
        <dbReference type="PROSITE" id="PS52039"/>
    </source>
</evidence>
<reference evidence="14 15" key="1">
    <citation type="submission" date="2015-11" db="EMBL/GenBank/DDBJ databases">
        <title>Expanding the genomic diversity of Burkholderia species for the development of highly accurate diagnostics.</title>
        <authorList>
            <person name="Sahl J."/>
            <person name="Keim P."/>
            <person name="Wagner D."/>
        </authorList>
    </citation>
    <scope>NUCLEOTIDE SEQUENCE [LARGE SCALE GENOMIC DNA]</scope>
    <source>
        <strain evidence="14 15">MSMB368WGS</strain>
    </source>
</reference>
<dbReference type="InterPro" id="IPR013825">
    <property type="entry name" value="Topo_IA_cen_sub2"/>
</dbReference>
<accession>A0A132EM31</accession>
<dbReference type="InterPro" id="IPR013497">
    <property type="entry name" value="Topo_IA_cen"/>
</dbReference>
<dbReference type="Pfam" id="PF01131">
    <property type="entry name" value="Topoisom_bac"/>
    <property type="match status" value="1"/>
</dbReference>
<dbReference type="EMBL" id="LPJR01000002">
    <property type="protein sequence ID" value="KWF37405.1"/>
    <property type="molecule type" value="Genomic_DNA"/>
</dbReference>
<evidence type="ECO:0000256" key="7">
    <source>
        <dbReference type="ARBA" id="ARBA00030003"/>
    </source>
</evidence>
<keyword evidence="6 14" id="KW-0413">Isomerase</keyword>
<dbReference type="RefSeq" id="WP_060239170.1">
    <property type="nucleotide sequence ID" value="NZ_LPJR01000002.1"/>
</dbReference>
<dbReference type="InterPro" id="IPR023405">
    <property type="entry name" value="Topo_IA_core_domain"/>
</dbReference>
<evidence type="ECO:0000256" key="11">
    <source>
        <dbReference type="SAM" id="MobiDB-lite"/>
    </source>
</evidence>
<dbReference type="SUPFAM" id="SSF56712">
    <property type="entry name" value="Prokaryotic type I DNA topoisomerase"/>
    <property type="match status" value="1"/>
</dbReference>
<dbReference type="Gene3D" id="3.30.65.10">
    <property type="entry name" value="Bacterial Topoisomerase I, domain 1"/>
    <property type="match status" value="1"/>
</dbReference>
<dbReference type="InterPro" id="IPR003602">
    <property type="entry name" value="Topo_IA_DNA-bd_dom"/>
</dbReference>
<dbReference type="PROSITE" id="PS50880">
    <property type="entry name" value="TOPRIM"/>
    <property type="match status" value="1"/>
</dbReference>
<feature type="region of interest" description="Disordered" evidence="11">
    <location>
        <begin position="688"/>
        <end position="714"/>
    </location>
</feature>
<dbReference type="Proteomes" id="UP000062912">
    <property type="component" value="Unassembled WGS sequence"/>
</dbReference>
<evidence type="ECO:0000256" key="6">
    <source>
        <dbReference type="ARBA" id="ARBA00023235"/>
    </source>
</evidence>
<dbReference type="GO" id="GO:0043597">
    <property type="term" value="C:cytoplasmic replication fork"/>
    <property type="evidence" value="ECO:0007669"/>
    <property type="project" value="TreeGrafter"/>
</dbReference>
<dbReference type="SMART" id="SM00437">
    <property type="entry name" value="TOP1Ac"/>
    <property type="match status" value="1"/>
</dbReference>
<evidence type="ECO:0000256" key="4">
    <source>
        <dbReference type="ARBA" id="ARBA00023029"/>
    </source>
</evidence>
<dbReference type="Gene3D" id="3.40.50.140">
    <property type="match status" value="1"/>
</dbReference>
<evidence type="ECO:0000256" key="9">
    <source>
        <dbReference type="ARBA" id="ARBA00032235"/>
    </source>
</evidence>
<feature type="domain" description="Topo IA-type catalytic" evidence="13">
    <location>
        <begin position="163"/>
        <end position="630"/>
    </location>
</feature>
<dbReference type="EC" id="5.6.2.1" evidence="3"/>
<name>A0A132EM31_9BURK</name>
<evidence type="ECO:0000256" key="5">
    <source>
        <dbReference type="ARBA" id="ARBA00023125"/>
    </source>
</evidence>
<evidence type="ECO:0000259" key="12">
    <source>
        <dbReference type="PROSITE" id="PS50880"/>
    </source>
</evidence>
<comment type="similarity">
    <text evidence="2">Belongs to the type IA topoisomerase family.</text>
</comment>
<dbReference type="PANTHER" id="PTHR11390">
    <property type="entry name" value="PROKARYOTIC DNA TOPOISOMERASE"/>
    <property type="match status" value="1"/>
</dbReference>
<comment type="catalytic activity">
    <reaction evidence="1">
        <text>ATP-independent breakage of single-stranded DNA, followed by passage and rejoining.</text>
        <dbReference type="EC" id="5.6.2.1"/>
    </reaction>
</comment>
<comment type="caution">
    <text evidence="14">The sequence shown here is derived from an EMBL/GenBank/DDBJ whole genome shotgun (WGS) entry which is preliminary data.</text>
</comment>
<dbReference type="OrthoDB" id="9803554at2"/>
<dbReference type="InterPro" id="IPR003601">
    <property type="entry name" value="Topo_IA_2"/>
</dbReference>
<evidence type="ECO:0000256" key="8">
    <source>
        <dbReference type="ARBA" id="ARBA00031985"/>
    </source>
</evidence>
<dbReference type="PRINTS" id="PR00417">
    <property type="entry name" value="PRTPISMRASEI"/>
</dbReference>
<dbReference type="Gene3D" id="1.10.460.10">
    <property type="entry name" value="Topoisomerase I, domain 2"/>
    <property type="match status" value="1"/>
</dbReference>
<gene>
    <name evidence="14" type="ORF">WT56_34260</name>
</gene>
<dbReference type="InterPro" id="IPR013824">
    <property type="entry name" value="Topo_IA_cen_sub1"/>
</dbReference>
<evidence type="ECO:0000256" key="2">
    <source>
        <dbReference type="ARBA" id="ARBA00009446"/>
    </source>
</evidence>
<evidence type="ECO:0000256" key="10">
    <source>
        <dbReference type="ARBA" id="ARBA00032877"/>
    </source>
</evidence>
<dbReference type="GO" id="GO:0006265">
    <property type="term" value="P:DNA topological change"/>
    <property type="evidence" value="ECO:0007669"/>
    <property type="project" value="InterPro"/>
</dbReference>
<evidence type="ECO:0000313" key="14">
    <source>
        <dbReference type="EMBL" id="KWF37405.1"/>
    </source>
</evidence>
<dbReference type="InterPro" id="IPR013826">
    <property type="entry name" value="Topo_IA_cen_sub3"/>
</dbReference>
<dbReference type="PROSITE" id="PS52039">
    <property type="entry name" value="TOPO_IA_2"/>
    <property type="match status" value="1"/>
</dbReference>
<dbReference type="Gene3D" id="2.70.20.10">
    <property type="entry name" value="Topoisomerase I, domain 3"/>
    <property type="match status" value="1"/>
</dbReference>
<dbReference type="SMART" id="SM00436">
    <property type="entry name" value="TOP1Bc"/>
    <property type="match status" value="1"/>
</dbReference>
<proteinExistence type="inferred from homology"/>
<dbReference type="PANTHER" id="PTHR11390:SF21">
    <property type="entry name" value="DNA TOPOISOMERASE 3-ALPHA"/>
    <property type="match status" value="1"/>
</dbReference>
<dbReference type="PROSITE" id="PS00396">
    <property type="entry name" value="TOPO_IA_1"/>
    <property type="match status" value="1"/>
</dbReference>
<evidence type="ECO:0000256" key="3">
    <source>
        <dbReference type="ARBA" id="ARBA00012891"/>
    </source>
</evidence>
<organism evidence="14 15">
    <name type="scientific">Burkholderia pseudomultivorans</name>
    <dbReference type="NCBI Taxonomy" id="1207504"/>
    <lineage>
        <taxon>Bacteria</taxon>
        <taxon>Pseudomonadati</taxon>
        <taxon>Pseudomonadota</taxon>
        <taxon>Betaproteobacteria</taxon>
        <taxon>Burkholderiales</taxon>
        <taxon>Burkholderiaceae</taxon>
        <taxon>Burkholderia</taxon>
        <taxon>Burkholderia cepacia complex</taxon>
    </lineage>
</organism>
<dbReference type="GO" id="GO:0003917">
    <property type="term" value="F:DNA topoisomerase type I (single strand cut, ATP-independent) activity"/>
    <property type="evidence" value="ECO:0007669"/>
    <property type="project" value="UniProtKB-EC"/>
</dbReference>
<dbReference type="GO" id="GO:0003677">
    <property type="term" value="F:DNA binding"/>
    <property type="evidence" value="ECO:0007669"/>
    <property type="project" value="UniProtKB-KW"/>
</dbReference>
<keyword evidence="4" id="KW-0799">Topoisomerase</keyword>
<dbReference type="GO" id="GO:0006281">
    <property type="term" value="P:DNA repair"/>
    <property type="evidence" value="ECO:0007669"/>
    <property type="project" value="TreeGrafter"/>
</dbReference>
<dbReference type="AlphaFoldDB" id="A0A132EM31"/>
<dbReference type="GO" id="GO:0006310">
    <property type="term" value="P:DNA recombination"/>
    <property type="evidence" value="ECO:0007669"/>
    <property type="project" value="TreeGrafter"/>
</dbReference>
<dbReference type="InterPro" id="IPR006171">
    <property type="entry name" value="TOPRIM_dom"/>
</dbReference>
<feature type="domain" description="Toprim" evidence="12">
    <location>
        <begin position="2"/>
        <end position="144"/>
    </location>
</feature>